<dbReference type="Pfam" id="PF11716">
    <property type="entry name" value="MDMPI_N"/>
    <property type="match status" value="1"/>
</dbReference>
<dbReference type="GO" id="GO:0046872">
    <property type="term" value="F:metal ion binding"/>
    <property type="evidence" value="ECO:0007669"/>
    <property type="project" value="InterPro"/>
</dbReference>
<feature type="domain" description="Mycothiol-dependent maleylpyruvate isomerase metal-binding" evidence="1">
    <location>
        <begin position="14"/>
        <end position="101"/>
    </location>
</feature>
<organism evidence="2 3">
    <name type="scientific">Luteipulveratus mongoliensis</name>
    <dbReference type="NCBI Taxonomy" id="571913"/>
    <lineage>
        <taxon>Bacteria</taxon>
        <taxon>Bacillati</taxon>
        <taxon>Actinomycetota</taxon>
        <taxon>Actinomycetes</taxon>
        <taxon>Micrococcales</taxon>
        <taxon>Dermacoccaceae</taxon>
        <taxon>Luteipulveratus</taxon>
    </lineage>
</organism>
<dbReference type="RefSeq" id="WP_052596304.1">
    <property type="nucleotide sequence ID" value="NZ_CP011112.1"/>
</dbReference>
<proteinExistence type="predicted"/>
<dbReference type="InterPro" id="IPR034660">
    <property type="entry name" value="DinB/YfiT-like"/>
</dbReference>
<protein>
    <recommendedName>
        <fullName evidence="1">Mycothiol-dependent maleylpyruvate isomerase metal-binding domain-containing protein</fullName>
    </recommendedName>
</protein>
<dbReference type="EMBL" id="CP011112">
    <property type="protein sequence ID" value="AKU18462.1"/>
    <property type="molecule type" value="Genomic_DNA"/>
</dbReference>
<dbReference type="NCBIfam" id="TIGR03083">
    <property type="entry name" value="maleylpyruvate isomerase family mycothiol-dependent enzyme"/>
    <property type="match status" value="1"/>
</dbReference>
<dbReference type="Proteomes" id="UP000066480">
    <property type="component" value="Chromosome"/>
</dbReference>
<sequence>MPATDETTVIDQTHAERRRLADLLADLTTDQWAADSLCAGWRVREVVAHMTMPFRAGRLSFVGGLVRAGFNFNRYADRAARADTARLSDRELLASLQDNVEHGWRPPGGGAAGALSHDVIHGLDITEALGLPAVPPERIALVLASAGPKALAYFGTDLTGRTLRATDADITLGEGPEVSDLPAKDLLLAVTGRRPLPDVATS</sequence>
<evidence type="ECO:0000313" key="3">
    <source>
        <dbReference type="Proteomes" id="UP000066480"/>
    </source>
</evidence>
<dbReference type="AlphaFoldDB" id="A0A0K1JP18"/>
<dbReference type="KEGG" id="lmoi:VV02_25735"/>
<name>A0A0K1JP18_9MICO</name>
<evidence type="ECO:0000313" key="2">
    <source>
        <dbReference type="EMBL" id="AKU18462.1"/>
    </source>
</evidence>
<accession>A0A0K1JP18</accession>
<dbReference type="Gene3D" id="1.20.120.450">
    <property type="entry name" value="dinb family like domain"/>
    <property type="match status" value="1"/>
</dbReference>
<keyword evidence="3" id="KW-1185">Reference proteome</keyword>
<dbReference type="PATRIC" id="fig|571913.6.peg.5215"/>
<dbReference type="InterPro" id="IPR017517">
    <property type="entry name" value="Maleyloyr_isom"/>
</dbReference>
<gene>
    <name evidence="2" type="ORF">VV02_25735</name>
</gene>
<evidence type="ECO:0000259" key="1">
    <source>
        <dbReference type="Pfam" id="PF11716"/>
    </source>
</evidence>
<dbReference type="OrthoDB" id="5178565at2"/>
<reference evidence="2 3" key="1">
    <citation type="submission" date="2015-03" db="EMBL/GenBank/DDBJ databases">
        <title>Luteipulveratus halotolerans sp. nov., a novel actinobacterium (Dermacoccaceae) from Sarawak, Malaysia.</title>
        <authorList>
            <person name="Juboi H."/>
            <person name="Basik A."/>
            <person name="Shamsul S.S."/>
            <person name="Arnold P."/>
            <person name="Schmitt E.K."/>
            <person name="Sanglier J.-J."/>
            <person name="Yeo T."/>
        </authorList>
    </citation>
    <scope>NUCLEOTIDE SEQUENCE [LARGE SCALE GENOMIC DNA]</scope>
    <source>
        <strain evidence="2 3">MN07-A0370</strain>
    </source>
</reference>
<dbReference type="SUPFAM" id="SSF109854">
    <property type="entry name" value="DinB/YfiT-like putative metalloenzymes"/>
    <property type="match status" value="1"/>
</dbReference>
<dbReference type="STRING" id="571913.VV02_25735"/>
<dbReference type="InterPro" id="IPR024344">
    <property type="entry name" value="MDMPI_metal-binding"/>
</dbReference>